<dbReference type="AlphaFoldDB" id="A0AAN1BL88"/>
<name>A0AAN1BL88_RHIET</name>
<dbReference type="PROSITE" id="PS51898">
    <property type="entry name" value="TYR_RECOMBINASE"/>
    <property type="match status" value="1"/>
</dbReference>
<dbReference type="GO" id="GO:0015074">
    <property type="term" value="P:DNA integration"/>
    <property type="evidence" value="ECO:0007669"/>
    <property type="project" value="UniProtKB-KW"/>
</dbReference>
<keyword evidence="4" id="KW-0233">DNA recombination</keyword>
<dbReference type="InterPro" id="IPR044068">
    <property type="entry name" value="CB"/>
</dbReference>
<keyword evidence="3 5" id="KW-0238">DNA-binding</keyword>
<protein>
    <submittedName>
        <fullName evidence="8">Integrase/recombinase family protein</fullName>
    </submittedName>
</protein>
<dbReference type="GO" id="GO:0007059">
    <property type="term" value="P:chromosome segregation"/>
    <property type="evidence" value="ECO:0007669"/>
    <property type="project" value="UniProtKB-KW"/>
</dbReference>
<feature type="domain" description="Core-binding (CB)" evidence="7">
    <location>
        <begin position="5"/>
        <end position="98"/>
    </location>
</feature>
<evidence type="ECO:0000256" key="3">
    <source>
        <dbReference type="ARBA" id="ARBA00023125"/>
    </source>
</evidence>
<proteinExistence type="predicted"/>
<feature type="domain" description="Tyr recombinase" evidence="6">
    <location>
        <begin position="122"/>
        <end position="284"/>
    </location>
</feature>
<geneLocation type="plasmid" evidence="9">
    <name>pretnxc12d</name>
</geneLocation>
<dbReference type="InterPro" id="IPR002104">
    <property type="entry name" value="Integrase_catalytic"/>
</dbReference>
<evidence type="ECO:0000256" key="5">
    <source>
        <dbReference type="PROSITE-ProRule" id="PRU01248"/>
    </source>
</evidence>
<evidence type="ECO:0000313" key="8">
    <source>
        <dbReference type="EMBL" id="ARQ13324.1"/>
    </source>
</evidence>
<evidence type="ECO:0000259" key="7">
    <source>
        <dbReference type="PROSITE" id="PS51900"/>
    </source>
</evidence>
<dbReference type="Proteomes" id="UP000194159">
    <property type="component" value="Plasmid pRetNXC12d"/>
</dbReference>
<dbReference type="InterPro" id="IPR010998">
    <property type="entry name" value="Integrase_recombinase_N"/>
</dbReference>
<evidence type="ECO:0000256" key="2">
    <source>
        <dbReference type="ARBA" id="ARBA00022908"/>
    </source>
</evidence>
<dbReference type="InterPro" id="IPR011010">
    <property type="entry name" value="DNA_brk_join_enz"/>
</dbReference>
<dbReference type="SUPFAM" id="SSF56349">
    <property type="entry name" value="DNA breaking-rejoining enzymes"/>
    <property type="match status" value="1"/>
</dbReference>
<keyword evidence="1" id="KW-0159">Chromosome partition</keyword>
<dbReference type="GO" id="GO:0003677">
    <property type="term" value="F:DNA binding"/>
    <property type="evidence" value="ECO:0007669"/>
    <property type="project" value="UniProtKB-UniRule"/>
</dbReference>
<evidence type="ECO:0000256" key="4">
    <source>
        <dbReference type="ARBA" id="ARBA00023172"/>
    </source>
</evidence>
<organism evidence="8 9">
    <name type="scientific">Rhizobium etli</name>
    <dbReference type="NCBI Taxonomy" id="29449"/>
    <lineage>
        <taxon>Bacteria</taxon>
        <taxon>Pseudomonadati</taxon>
        <taxon>Pseudomonadota</taxon>
        <taxon>Alphaproteobacteria</taxon>
        <taxon>Hyphomicrobiales</taxon>
        <taxon>Rhizobiaceae</taxon>
        <taxon>Rhizobium/Agrobacterium group</taxon>
        <taxon>Rhizobium</taxon>
    </lineage>
</organism>
<dbReference type="PROSITE" id="PS51900">
    <property type="entry name" value="CB"/>
    <property type="match status" value="1"/>
</dbReference>
<reference evidence="8 9" key="1">
    <citation type="submission" date="2017-04" db="EMBL/GenBank/DDBJ databases">
        <title>Complete genome sequences of Rhizobium genomic linages associated to common bean (phaseolus vulgaris).</title>
        <authorList>
            <person name="Santamaria R.I."/>
            <person name="Bustos P."/>
            <person name="Perez-Carrascal O."/>
            <person name="Martinez-Flores I."/>
            <person name="Juarez S."/>
            <person name="Lozano L."/>
            <person name="Miranda F."/>
            <person name="Vinuesa P."/>
            <person name="Martinez-Romero E."/>
            <person name="Cevallos M.A."/>
            <person name="Romero D."/>
            <person name="Davila G."/>
            <person name="Gonzalez V."/>
        </authorList>
    </citation>
    <scope>NUCLEOTIDE SEQUENCE [LARGE SCALE GENOMIC DNA]</scope>
    <source>
        <strain evidence="8 9">NXC12</strain>
        <plasmid evidence="9">pretnxc12d</plasmid>
    </source>
</reference>
<keyword evidence="8" id="KW-0614">Plasmid</keyword>
<dbReference type="Gene3D" id="1.10.443.10">
    <property type="entry name" value="Intergrase catalytic core"/>
    <property type="match status" value="1"/>
</dbReference>
<dbReference type="Pfam" id="PF02899">
    <property type="entry name" value="Phage_int_SAM_1"/>
    <property type="match status" value="1"/>
</dbReference>
<accession>A0AAN1BL88</accession>
<dbReference type="Pfam" id="PF00589">
    <property type="entry name" value="Phage_integrase"/>
    <property type="match status" value="1"/>
</dbReference>
<dbReference type="InterPro" id="IPR004107">
    <property type="entry name" value="Integrase_SAM-like_N"/>
</dbReference>
<dbReference type="EMBL" id="CP020910">
    <property type="protein sequence ID" value="ARQ13324.1"/>
    <property type="molecule type" value="Genomic_DNA"/>
</dbReference>
<dbReference type="Gene3D" id="1.10.150.130">
    <property type="match status" value="1"/>
</dbReference>
<evidence type="ECO:0000259" key="6">
    <source>
        <dbReference type="PROSITE" id="PS51898"/>
    </source>
</evidence>
<dbReference type="PANTHER" id="PTHR30349:SF81">
    <property type="entry name" value="TYROSINE RECOMBINASE XERC"/>
    <property type="match status" value="1"/>
</dbReference>
<sequence length="284" mass="31981">MRRTKDLAVLIERWFTDRLMKHRGVSSNTIASYRDTFRLLFAFAQTRLGRSPSELTLRDLDAPFIGAFLEDLETKRSASVRTRNLRLTAIRSFCRYAAFEEPAHSAHIQRVLAIPSKRCDKRQLQFLTRPEIEAILDCTDRSTWLGRRDYTLLLLAAQTGLRVSEIIDLGRDSVMLGRGAHVQCIGKGRKERSTPLTKVAQQALRYWLKEPGKRGSTALFPNTHGGRLSADGVQALLNKYVAKAREHCVSLRSKRVSPHVLALCCHGVAAGGRRLLRHCPVVGP</sequence>
<dbReference type="GO" id="GO:0006310">
    <property type="term" value="P:DNA recombination"/>
    <property type="evidence" value="ECO:0007669"/>
    <property type="project" value="UniProtKB-KW"/>
</dbReference>
<gene>
    <name evidence="8" type="ORF">NXC12_PD00228</name>
</gene>
<evidence type="ECO:0000256" key="1">
    <source>
        <dbReference type="ARBA" id="ARBA00022829"/>
    </source>
</evidence>
<dbReference type="InterPro" id="IPR050090">
    <property type="entry name" value="Tyrosine_recombinase_XerCD"/>
</dbReference>
<dbReference type="InterPro" id="IPR013762">
    <property type="entry name" value="Integrase-like_cat_sf"/>
</dbReference>
<keyword evidence="2" id="KW-0229">DNA integration</keyword>
<evidence type="ECO:0000313" key="9">
    <source>
        <dbReference type="Proteomes" id="UP000194159"/>
    </source>
</evidence>
<dbReference type="PANTHER" id="PTHR30349">
    <property type="entry name" value="PHAGE INTEGRASE-RELATED"/>
    <property type="match status" value="1"/>
</dbReference>